<evidence type="ECO:0000313" key="1">
    <source>
        <dbReference type="EMBL" id="JAD33853.1"/>
    </source>
</evidence>
<accession>A0A0A8Z844</accession>
<protein>
    <submittedName>
        <fullName evidence="1">Uncharacterized protein</fullName>
    </submittedName>
</protein>
<dbReference type="AlphaFoldDB" id="A0A0A8Z844"/>
<organism evidence="1">
    <name type="scientific">Arundo donax</name>
    <name type="common">Giant reed</name>
    <name type="synonym">Donax arundinaceus</name>
    <dbReference type="NCBI Taxonomy" id="35708"/>
    <lineage>
        <taxon>Eukaryota</taxon>
        <taxon>Viridiplantae</taxon>
        <taxon>Streptophyta</taxon>
        <taxon>Embryophyta</taxon>
        <taxon>Tracheophyta</taxon>
        <taxon>Spermatophyta</taxon>
        <taxon>Magnoliopsida</taxon>
        <taxon>Liliopsida</taxon>
        <taxon>Poales</taxon>
        <taxon>Poaceae</taxon>
        <taxon>PACMAD clade</taxon>
        <taxon>Arundinoideae</taxon>
        <taxon>Arundineae</taxon>
        <taxon>Arundo</taxon>
    </lineage>
</organism>
<sequence>MHFYAKQLLSCIIFSNS</sequence>
<name>A0A0A8Z844_ARUDO</name>
<proteinExistence type="predicted"/>
<dbReference type="EMBL" id="GBRH01264042">
    <property type="protein sequence ID" value="JAD33853.1"/>
    <property type="molecule type" value="Transcribed_RNA"/>
</dbReference>
<reference evidence="1" key="2">
    <citation type="journal article" date="2015" name="Data Brief">
        <title>Shoot transcriptome of the giant reed, Arundo donax.</title>
        <authorList>
            <person name="Barrero R.A."/>
            <person name="Guerrero F.D."/>
            <person name="Moolhuijzen P."/>
            <person name="Goolsby J.A."/>
            <person name="Tidwell J."/>
            <person name="Bellgard S.E."/>
            <person name="Bellgard M.I."/>
        </authorList>
    </citation>
    <scope>NUCLEOTIDE SEQUENCE</scope>
    <source>
        <tissue evidence="1">Shoot tissue taken approximately 20 cm above the soil surface</tissue>
    </source>
</reference>
<reference evidence="1" key="1">
    <citation type="submission" date="2014-09" db="EMBL/GenBank/DDBJ databases">
        <authorList>
            <person name="Magalhaes I.L.F."/>
            <person name="Oliveira U."/>
            <person name="Santos F.R."/>
            <person name="Vidigal T.H.D.A."/>
            <person name="Brescovit A.D."/>
            <person name="Santos A.J."/>
        </authorList>
    </citation>
    <scope>NUCLEOTIDE SEQUENCE</scope>
    <source>
        <tissue evidence="1">Shoot tissue taken approximately 20 cm above the soil surface</tissue>
    </source>
</reference>